<dbReference type="STRING" id="5364.A0A5C3MTI5"/>
<dbReference type="CDD" id="cd11065">
    <property type="entry name" value="CYP64-like"/>
    <property type="match status" value="1"/>
</dbReference>
<keyword evidence="5 9" id="KW-0479">Metal-binding</keyword>
<dbReference type="GO" id="GO:0020037">
    <property type="term" value="F:heme binding"/>
    <property type="evidence" value="ECO:0007669"/>
    <property type="project" value="InterPro"/>
</dbReference>
<keyword evidence="6 10" id="KW-0560">Oxidoreductase</keyword>
<evidence type="ECO:0000256" key="5">
    <source>
        <dbReference type="ARBA" id="ARBA00022723"/>
    </source>
</evidence>
<dbReference type="AlphaFoldDB" id="A0A5C3MTI5"/>
<dbReference type="PRINTS" id="PR00385">
    <property type="entry name" value="P450"/>
</dbReference>
<dbReference type="OrthoDB" id="2789670at2759"/>
<evidence type="ECO:0000256" key="9">
    <source>
        <dbReference type="PIRSR" id="PIRSR602401-1"/>
    </source>
</evidence>
<dbReference type="InterPro" id="IPR001128">
    <property type="entry name" value="Cyt_P450"/>
</dbReference>
<protein>
    <submittedName>
        <fullName evidence="11">Cytochrome P450</fullName>
    </submittedName>
</protein>
<dbReference type="EMBL" id="ML213521">
    <property type="protein sequence ID" value="TFK48072.1"/>
    <property type="molecule type" value="Genomic_DNA"/>
</dbReference>
<keyword evidence="4 9" id="KW-0349">Heme</keyword>
<accession>A0A5C3MTI5</accession>
<dbReference type="InterPro" id="IPR002401">
    <property type="entry name" value="Cyt_P450_E_grp-I"/>
</dbReference>
<dbReference type="PANTHER" id="PTHR46300">
    <property type="entry name" value="P450, PUTATIVE (EUROFUNG)-RELATED-RELATED"/>
    <property type="match status" value="1"/>
</dbReference>
<dbReference type="PRINTS" id="PR00463">
    <property type="entry name" value="EP450I"/>
</dbReference>
<dbReference type="GO" id="GO:0004497">
    <property type="term" value="F:monooxygenase activity"/>
    <property type="evidence" value="ECO:0007669"/>
    <property type="project" value="UniProtKB-KW"/>
</dbReference>
<dbReference type="PROSITE" id="PS00086">
    <property type="entry name" value="CYTOCHROME_P450"/>
    <property type="match status" value="1"/>
</dbReference>
<dbReference type="InterPro" id="IPR017972">
    <property type="entry name" value="Cyt_P450_CS"/>
</dbReference>
<dbReference type="PANTHER" id="PTHR46300:SF7">
    <property type="entry name" value="P450, PUTATIVE (EUROFUNG)-RELATED"/>
    <property type="match status" value="1"/>
</dbReference>
<dbReference type="GO" id="GO:0005506">
    <property type="term" value="F:iron ion binding"/>
    <property type="evidence" value="ECO:0007669"/>
    <property type="project" value="InterPro"/>
</dbReference>
<keyword evidence="12" id="KW-1185">Reference proteome</keyword>
<proteinExistence type="inferred from homology"/>
<keyword evidence="7 9" id="KW-0408">Iron</keyword>
<dbReference type="InterPro" id="IPR050364">
    <property type="entry name" value="Cytochrome_P450_fung"/>
</dbReference>
<evidence type="ECO:0000256" key="4">
    <source>
        <dbReference type="ARBA" id="ARBA00022617"/>
    </source>
</evidence>
<organism evidence="11 12">
    <name type="scientific">Heliocybe sulcata</name>
    <dbReference type="NCBI Taxonomy" id="5364"/>
    <lineage>
        <taxon>Eukaryota</taxon>
        <taxon>Fungi</taxon>
        <taxon>Dikarya</taxon>
        <taxon>Basidiomycota</taxon>
        <taxon>Agaricomycotina</taxon>
        <taxon>Agaricomycetes</taxon>
        <taxon>Gloeophyllales</taxon>
        <taxon>Gloeophyllaceae</taxon>
        <taxon>Heliocybe</taxon>
    </lineage>
</organism>
<sequence>MLSSVDALLGLLAGYLAWHLYSARRNKKRRLNFPLPPGPKGHVVIGNLLDLPAESQWLTLDRWFKDYGESANKSSVGDIVHVNVMGQHMVFLGSTRTSSLFFENKSAVYSDRPPMTMVLELMGWDFFLPGMRYGARWREQRRVFHEHFHRGVVSQYHPAFLHETHKLLLNLLTEPGSFLQHLRLAFTAMIMAATYGIEVQDRRDPYIAISDKAMEGISQAGVPGAFLVNYFPSMKHIPPWVPGAGFQGKALQWKKDAQEMLQKPMEAVKKALREGKGRPSIATKMLQELPPNRTEEHHERLIQDMGATAYGVSQTVSTAQVFIIAMAMHPQVQQRAQAELDKVVGLGRLPDFADRDSLPYINAIMKELTRWQPVLPVGFRLLAVPRASMADDVVNGYFIPEGSVVAACSWSILHDPEHYPHPEEFRPERFLREDGGLDPKVQDPNVAVFGYGRRICPGRHFSDRSLYLVVASILATFDIEPSLDQDGKLESLRPVMLSGLISHPAPFNCVVKPRTPFAADLIRKSCEESVY</sequence>
<name>A0A5C3MTI5_9AGAM</name>
<evidence type="ECO:0000256" key="6">
    <source>
        <dbReference type="ARBA" id="ARBA00023002"/>
    </source>
</evidence>
<dbReference type="Proteomes" id="UP000305948">
    <property type="component" value="Unassembled WGS sequence"/>
</dbReference>
<evidence type="ECO:0000256" key="8">
    <source>
        <dbReference type="ARBA" id="ARBA00023033"/>
    </source>
</evidence>
<evidence type="ECO:0000256" key="10">
    <source>
        <dbReference type="RuleBase" id="RU000461"/>
    </source>
</evidence>
<evidence type="ECO:0000256" key="1">
    <source>
        <dbReference type="ARBA" id="ARBA00001971"/>
    </source>
</evidence>
<evidence type="ECO:0000256" key="3">
    <source>
        <dbReference type="ARBA" id="ARBA00010617"/>
    </source>
</evidence>
<evidence type="ECO:0000313" key="12">
    <source>
        <dbReference type="Proteomes" id="UP000305948"/>
    </source>
</evidence>
<comment type="cofactor">
    <cofactor evidence="1 9">
        <name>heme</name>
        <dbReference type="ChEBI" id="CHEBI:30413"/>
    </cofactor>
</comment>
<evidence type="ECO:0000256" key="7">
    <source>
        <dbReference type="ARBA" id="ARBA00023004"/>
    </source>
</evidence>
<keyword evidence="8 10" id="KW-0503">Monooxygenase</keyword>
<comment type="similarity">
    <text evidence="3 10">Belongs to the cytochrome P450 family.</text>
</comment>
<feature type="binding site" description="axial binding residue" evidence="9">
    <location>
        <position position="456"/>
    </location>
    <ligand>
        <name>heme</name>
        <dbReference type="ChEBI" id="CHEBI:30413"/>
    </ligand>
    <ligandPart>
        <name>Fe</name>
        <dbReference type="ChEBI" id="CHEBI:18248"/>
    </ligandPart>
</feature>
<dbReference type="Pfam" id="PF00067">
    <property type="entry name" value="p450"/>
    <property type="match status" value="1"/>
</dbReference>
<gene>
    <name evidence="11" type="ORF">OE88DRAFT_1714283</name>
</gene>
<dbReference type="Gene3D" id="1.10.630.10">
    <property type="entry name" value="Cytochrome P450"/>
    <property type="match status" value="1"/>
</dbReference>
<dbReference type="InterPro" id="IPR036396">
    <property type="entry name" value="Cyt_P450_sf"/>
</dbReference>
<dbReference type="GO" id="GO:0016705">
    <property type="term" value="F:oxidoreductase activity, acting on paired donors, with incorporation or reduction of molecular oxygen"/>
    <property type="evidence" value="ECO:0007669"/>
    <property type="project" value="InterPro"/>
</dbReference>
<evidence type="ECO:0000313" key="11">
    <source>
        <dbReference type="EMBL" id="TFK48072.1"/>
    </source>
</evidence>
<comment type="pathway">
    <text evidence="2">Secondary metabolite biosynthesis.</text>
</comment>
<evidence type="ECO:0000256" key="2">
    <source>
        <dbReference type="ARBA" id="ARBA00005179"/>
    </source>
</evidence>
<reference evidence="11 12" key="1">
    <citation type="journal article" date="2019" name="Nat. Ecol. Evol.">
        <title>Megaphylogeny resolves global patterns of mushroom evolution.</title>
        <authorList>
            <person name="Varga T."/>
            <person name="Krizsan K."/>
            <person name="Foldi C."/>
            <person name="Dima B."/>
            <person name="Sanchez-Garcia M."/>
            <person name="Sanchez-Ramirez S."/>
            <person name="Szollosi G.J."/>
            <person name="Szarkandi J.G."/>
            <person name="Papp V."/>
            <person name="Albert L."/>
            <person name="Andreopoulos W."/>
            <person name="Angelini C."/>
            <person name="Antonin V."/>
            <person name="Barry K.W."/>
            <person name="Bougher N.L."/>
            <person name="Buchanan P."/>
            <person name="Buyck B."/>
            <person name="Bense V."/>
            <person name="Catcheside P."/>
            <person name="Chovatia M."/>
            <person name="Cooper J."/>
            <person name="Damon W."/>
            <person name="Desjardin D."/>
            <person name="Finy P."/>
            <person name="Geml J."/>
            <person name="Haridas S."/>
            <person name="Hughes K."/>
            <person name="Justo A."/>
            <person name="Karasinski D."/>
            <person name="Kautmanova I."/>
            <person name="Kiss B."/>
            <person name="Kocsube S."/>
            <person name="Kotiranta H."/>
            <person name="LaButti K.M."/>
            <person name="Lechner B.E."/>
            <person name="Liimatainen K."/>
            <person name="Lipzen A."/>
            <person name="Lukacs Z."/>
            <person name="Mihaltcheva S."/>
            <person name="Morgado L.N."/>
            <person name="Niskanen T."/>
            <person name="Noordeloos M.E."/>
            <person name="Ohm R.A."/>
            <person name="Ortiz-Santana B."/>
            <person name="Ovrebo C."/>
            <person name="Racz N."/>
            <person name="Riley R."/>
            <person name="Savchenko A."/>
            <person name="Shiryaev A."/>
            <person name="Soop K."/>
            <person name="Spirin V."/>
            <person name="Szebenyi C."/>
            <person name="Tomsovsky M."/>
            <person name="Tulloss R.E."/>
            <person name="Uehling J."/>
            <person name="Grigoriev I.V."/>
            <person name="Vagvolgyi C."/>
            <person name="Papp T."/>
            <person name="Martin F.M."/>
            <person name="Miettinen O."/>
            <person name="Hibbett D.S."/>
            <person name="Nagy L.G."/>
        </authorList>
    </citation>
    <scope>NUCLEOTIDE SEQUENCE [LARGE SCALE GENOMIC DNA]</scope>
    <source>
        <strain evidence="11 12">OMC1185</strain>
    </source>
</reference>
<dbReference type="SUPFAM" id="SSF48264">
    <property type="entry name" value="Cytochrome P450"/>
    <property type="match status" value="1"/>
</dbReference>